<sequence length="193" mass="21034">MTCIVGLIDGRRVWMGGDSAGVSGLDITVRADPKVFRNGDFLIGFTSSFRMGQLLAFRLTPPKRPEGMDVFRFMVTDFVDAVRDCLKEGGYAQRNNDAEQGGSFLVAYHGRLFSIQSDYQVCETTRGFHAIGCGADYALGSLACTSGQPAEQRVRRALECAELLNGGVRAPFRIELLEADEENLTLPLLSAVA</sequence>
<gene>
    <name evidence="1" type="ORF">N825_11570</name>
</gene>
<accession>W9GXZ3</accession>
<evidence type="ECO:0000313" key="2">
    <source>
        <dbReference type="Proteomes" id="UP000019486"/>
    </source>
</evidence>
<organism evidence="1 2">
    <name type="scientific">Skermanella stibiiresistens SB22</name>
    <dbReference type="NCBI Taxonomy" id="1385369"/>
    <lineage>
        <taxon>Bacteria</taxon>
        <taxon>Pseudomonadati</taxon>
        <taxon>Pseudomonadota</taxon>
        <taxon>Alphaproteobacteria</taxon>
        <taxon>Rhodospirillales</taxon>
        <taxon>Azospirillaceae</taxon>
        <taxon>Skermanella</taxon>
    </lineage>
</organism>
<dbReference type="Proteomes" id="UP000019486">
    <property type="component" value="Unassembled WGS sequence"/>
</dbReference>
<protein>
    <submittedName>
        <fullName evidence="1">Uncharacterized protein</fullName>
    </submittedName>
</protein>
<dbReference type="RefSeq" id="WP_037459016.1">
    <property type="nucleotide sequence ID" value="NZ_AVFL01000027.1"/>
</dbReference>
<name>W9GXZ3_9PROT</name>
<dbReference type="AlphaFoldDB" id="W9GXZ3"/>
<proteinExistence type="predicted"/>
<dbReference type="Gene3D" id="3.60.20.10">
    <property type="entry name" value="Glutamine Phosphoribosylpyrophosphate, subunit 1, domain 1"/>
    <property type="match status" value="1"/>
</dbReference>
<reference evidence="1 2" key="1">
    <citation type="submission" date="2013-08" db="EMBL/GenBank/DDBJ databases">
        <title>The genome sequence of Skermanella stibiiresistens.</title>
        <authorList>
            <person name="Zhu W."/>
            <person name="Wang G."/>
        </authorList>
    </citation>
    <scope>NUCLEOTIDE SEQUENCE [LARGE SCALE GENOMIC DNA]</scope>
    <source>
        <strain evidence="1 2">SB22</strain>
    </source>
</reference>
<dbReference type="OrthoDB" id="8354941at2"/>
<keyword evidence="2" id="KW-1185">Reference proteome</keyword>
<dbReference type="SUPFAM" id="SSF56235">
    <property type="entry name" value="N-terminal nucleophile aminohydrolases (Ntn hydrolases)"/>
    <property type="match status" value="1"/>
</dbReference>
<dbReference type="EMBL" id="AVFL01000027">
    <property type="protein sequence ID" value="EWY37317.1"/>
    <property type="molecule type" value="Genomic_DNA"/>
</dbReference>
<evidence type="ECO:0000313" key="1">
    <source>
        <dbReference type="EMBL" id="EWY37317.1"/>
    </source>
</evidence>
<dbReference type="PATRIC" id="fig|1385369.3.peg.5581"/>
<dbReference type="STRING" id="1385369.N825_11570"/>
<dbReference type="InterPro" id="IPR029055">
    <property type="entry name" value="Ntn_hydrolases_N"/>
</dbReference>
<comment type="caution">
    <text evidence="1">The sequence shown here is derived from an EMBL/GenBank/DDBJ whole genome shotgun (WGS) entry which is preliminary data.</text>
</comment>